<sequence>MVNDRTTRSRSKISKSSDERDGIATPSTPTPREQQHRPGRLLRTPPPTGPHDPITAMKEKWPTGPSAAGSSGQAETEKEAPESAYIQEEPRTFNTGPPDRRRGLIRKAELAKATAAAAAAAAALAEAEAKAVTEEVAEMSEEAEEEEEDKEELTMKDFRFNVSQFGSKIDLKLTGADTYVAWEEKIKRLVDNLEATAVLKGRQRAIKNAKLWRTIEKVVREMILNLVLASTKAELKKLTPSEAFERLKKRYSRSGVATYYMIGAK</sequence>
<evidence type="ECO:0000256" key="1">
    <source>
        <dbReference type="SAM" id="Coils"/>
    </source>
</evidence>
<comment type="caution">
    <text evidence="3">The sequence shown here is derived from an EMBL/GenBank/DDBJ whole genome shotgun (WGS) entry which is preliminary data.</text>
</comment>
<evidence type="ECO:0000313" key="3">
    <source>
        <dbReference type="EMBL" id="KAF7506050.1"/>
    </source>
</evidence>
<organism evidence="3 4">
    <name type="scientific">Endocarpon pusillum</name>
    <dbReference type="NCBI Taxonomy" id="364733"/>
    <lineage>
        <taxon>Eukaryota</taxon>
        <taxon>Fungi</taxon>
        <taxon>Dikarya</taxon>
        <taxon>Ascomycota</taxon>
        <taxon>Pezizomycotina</taxon>
        <taxon>Eurotiomycetes</taxon>
        <taxon>Chaetothyriomycetidae</taxon>
        <taxon>Verrucariales</taxon>
        <taxon>Verrucariaceae</taxon>
        <taxon>Endocarpon</taxon>
    </lineage>
</organism>
<keyword evidence="1" id="KW-0175">Coiled coil</keyword>
<dbReference type="Proteomes" id="UP000606974">
    <property type="component" value="Unassembled WGS sequence"/>
</dbReference>
<evidence type="ECO:0000313" key="4">
    <source>
        <dbReference type="Proteomes" id="UP000606974"/>
    </source>
</evidence>
<protein>
    <submittedName>
        <fullName evidence="3">Uncharacterized protein</fullName>
    </submittedName>
</protein>
<evidence type="ECO:0000256" key="2">
    <source>
        <dbReference type="SAM" id="MobiDB-lite"/>
    </source>
</evidence>
<dbReference type="AlphaFoldDB" id="A0A8H7E276"/>
<name>A0A8H7E276_9EURO</name>
<dbReference type="EMBL" id="JAACFV010000095">
    <property type="protein sequence ID" value="KAF7506050.1"/>
    <property type="molecule type" value="Genomic_DNA"/>
</dbReference>
<accession>A0A8H7E276</accession>
<gene>
    <name evidence="3" type="ORF">GJ744_012297</name>
</gene>
<keyword evidence="4" id="KW-1185">Reference proteome</keyword>
<reference evidence="3" key="1">
    <citation type="submission" date="2020-02" db="EMBL/GenBank/DDBJ databases">
        <authorList>
            <person name="Palmer J.M."/>
        </authorList>
    </citation>
    <scope>NUCLEOTIDE SEQUENCE</scope>
    <source>
        <strain evidence="3">EPUS1.4</strain>
        <tissue evidence="3">Thallus</tissue>
    </source>
</reference>
<feature type="region of interest" description="Disordered" evidence="2">
    <location>
        <begin position="1"/>
        <end position="101"/>
    </location>
</feature>
<proteinExistence type="predicted"/>
<feature type="coiled-coil region" evidence="1">
    <location>
        <begin position="110"/>
        <end position="156"/>
    </location>
</feature>